<dbReference type="InterPro" id="IPR018957">
    <property type="entry name" value="Znf_C3HC4_RING-type"/>
</dbReference>
<dbReference type="CDD" id="cd22265">
    <property type="entry name" value="UDM1_RNF168"/>
    <property type="match status" value="1"/>
</dbReference>
<dbReference type="GO" id="GO:0031491">
    <property type="term" value="F:nucleosome binding"/>
    <property type="evidence" value="ECO:0007669"/>
    <property type="project" value="TreeGrafter"/>
</dbReference>
<dbReference type="GO" id="GO:0000151">
    <property type="term" value="C:ubiquitin ligase complex"/>
    <property type="evidence" value="ECO:0007669"/>
    <property type="project" value="UniProtKB-UniRule"/>
</dbReference>
<evidence type="ECO:0000256" key="5">
    <source>
        <dbReference type="ARBA" id="ARBA00022763"/>
    </source>
</evidence>
<dbReference type="Proteomes" id="UP000472264">
    <property type="component" value="Chromosome 13"/>
</dbReference>
<comment type="similarity">
    <text evidence="12">Belongs to the RNF168 family.</text>
</comment>
<dbReference type="GO" id="GO:0061630">
    <property type="term" value="F:ubiquitin protein ligase activity"/>
    <property type="evidence" value="ECO:0007669"/>
    <property type="project" value="UniProtKB-EC"/>
</dbReference>
<evidence type="ECO:0000256" key="14">
    <source>
        <dbReference type="SAM" id="MobiDB-lite"/>
    </source>
</evidence>
<feature type="compositionally biased region" description="Low complexity" evidence="14">
    <location>
        <begin position="410"/>
        <end position="430"/>
    </location>
</feature>
<keyword evidence="6 12" id="KW-0863">Zinc-finger</keyword>
<evidence type="ECO:0000256" key="13">
    <source>
        <dbReference type="SAM" id="Coils"/>
    </source>
</evidence>
<dbReference type="GO" id="GO:0006325">
    <property type="term" value="P:chromatin organization"/>
    <property type="evidence" value="ECO:0007669"/>
    <property type="project" value="UniProtKB-KW"/>
</dbReference>
<sequence length="443" mass="50051">MMAPMSEEGGCARRGPLSLDDCRCPVCLEIFMEPVTLPCTHTFCKGCFLETVDKANLCCPMCRKRVSTWARLNSRNNTLVNQQLWRQIQTSFPVHCERRLAGQEDEGDLGVTLCSPTVSRPGELRQEYEDQISKLTEEKRVLDEEERRASEEYIQRLLAEEEEQLQEESRRREEDEKLARLLSNQLNSVPVSQENIHPAVVGQSKKRNDVGIQQIEKFLCPFPSKSHPSGCSNTGIIRANKENILLKQEELQLEYSPSELDYYSASTNRSESPEIHLNCVVDHTHKSQLIGDGGPSSTKRKSSEVEEVLNTKRGCHGPPPPSSSAFPSLEVETSLNQQAEWEAEQLGRWQQEEEDRRLAMLLQKELDHEERQRVTDRRKGTADAYLLRQNPGGKMETSTSTSKSRHPNKSPKTSSSSPSLKSPSSSRGSKQTTLTEMFSSLTS</sequence>
<evidence type="ECO:0000256" key="8">
    <source>
        <dbReference type="ARBA" id="ARBA00022833"/>
    </source>
</evidence>
<proteinExistence type="inferred from homology"/>
<dbReference type="InterPro" id="IPR034725">
    <property type="entry name" value="RNF168"/>
</dbReference>
<evidence type="ECO:0000256" key="4">
    <source>
        <dbReference type="ARBA" id="ARBA00022723"/>
    </source>
</evidence>
<evidence type="ECO:0000256" key="1">
    <source>
        <dbReference type="ARBA" id="ARBA00000900"/>
    </source>
</evidence>
<evidence type="ECO:0000256" key="12">
    <source>
        <dbReference type="HAMAP-Rule" id="MF_03066"/>
    </source>
</evidence>
<dbReference type="EC" id="2.3.2.27" evidence="2"/>
<dbReference type="RefSeq" id="XP_029374081.1">
    <property type="nucleotide sequence ID" value="XM_029518221.1"/>
</dbReference>
<dbReference type="OMA" id="RPRVCQP"/>
<reference evidence="16" key="3">
    <citation type="submission" date="2025-09" db="UniProtKB">
        <authorList>
            <consortium name="Ensembl"/>
        </authorList>
    </citation>
    <scope>IDENTIFICATION</scope>
</reference>
<dbReference type="GO" id="GO:0010212">
    <property type="term" value="P:response to ionizing radiation"/>
    <property type="evidence" value="ECO:0007669"/>
    <property type="project" value="UniProtKB-UniRule"/>
</dbReference>
<dbReference type="GO" id="GO:0006302">
    <property type="term" value="P:double-strand break repair"/>
    <property type="evidence" value="ECO:0007669"/>
    <property type="project" value="UniProtKB-UniRule"/>
</dbReference>
<evidence type="ECO:0000256" key="2">
    <source>
        <dbReference type="ARBA" id="ARBA00012483"/>
    </source>
</evidence>
<dbReference type="GO" id="GO:0043130">
    <property type="term" value="F:ubiquitin binding"/>
    <property type="evidence" value="ECO:0007669"/>
    <property type="project" value="UniProtKB-UniRule"/>
</dbReference>
<accession>A0A665ULN6</accession>
<gene>
    <name evidence="16" type="primary">rnf168</name>
    <name evidence="12" type="synonym">RNF168</name>
</gene>
<feature type="short sequence motif" description="UMI motif" evidence="12">
    <location>
        <begin position="151"/>
        <end position="159"/>
    </location>
</feature>
<feature type="compositionally biased region" description="Polar residues" evidence="14">
    <location>
        <begin position="431"/>
        <end position="443"/>
    </location>
</feature>
<dbReference type="InterPro" id="IPR001841">
    <property type="entry name" value="Znf_RING"/>
</dbReference>
<dbReference type="PROSITE" id="PS50089">
    <property type="entry name" value="ZF_RING_2"/>
    <property type="match status" value="1"/>
</dbReference>
<comment type="subcellular location">
    <subcellularLocation>
        <location evidence="12">Nucleus</location>
    </subcellularLocation>
    <text evidence="12">Localizes to double-strand breaks (DSBs) sites of DNA damage.</text>
</comment>
<dbReference type="GO" id="GO:0042393">
    <property type="term" value="F:histone binding"/>
    <property type="evidence" value="ECO:0007669"/>
    <property type="project" value="UniProtKB-UniRule"/>
</dbReference>
<evidence type="ECO:0000256" key="9">
    <source>
        <dbReference type="ARBA" id="ARBA00022853"/>
    </source>
</evidence>
<comment type="pathway">
    <text evidence="12">Protein modification; protein ubiquitination.</text>
</comment>
<dbReference type="GO" id="GO:0045739">
    <property type="term" value="P:positive regulation of DNA repair"/>
    <property type="evidence" value="ECO:0007669"/>
    <property type="project" value="UniProtKB-UniRule"/>
</dbReference>
<dbReference type="Gene3D" id="3.30.40.10">
    <property type="entry name" value="Zinc/RING finger domain, C3HC4 (zinc finger)"/>
    <property type="match status" value="1"/>
</dbReference>
<comment type="domain">
    <text evidence="12">The MIU motif (motif interacting with ubiquitin) mediates the interaction with both 'Lys-48'- and 'Lys-63'-linked ubiquitin chains. The UMI motif mediates interaction with ubiquitin with a preference for 'Lys-63'-linked ubiquitin. The specificity for different types of ubiquitin is mediated by juxtaposition of ubiquitin-binding motifs (MIU and UMI motifs) with LR motifs (LRMs).</text>
</comment>
<keyword evidence="17" id="KW-1185">Reference proteome</keyword>
<dbReference type="GO" id="GO:0016567">
    <property type="term" value="P:protein ubiquitination"/>
    <property type="evidence" value="ECO:0007669"/>
    <property type="project" value="UniProtKB-UniRule"/>
</dbReference>
<evidence type="ECO:0000256" key="7">
    <source>
        <dbReference type="ARBA" id="ARBA00022786"/>
    </source>
</evidence>
<keyword evidence="9 12" id="KW-0156">Chromatin regulator</keyword>
<dbReference type="GO" id="GO:0035861">
    <property type="term" value="C:site of double-strand break"/>
    <property type="evidence" value="ECO:0007669"/>
    <property type="project" value="TreeGrafter"/>
</dbReference>
<feature type="region of interest" description="Disordered" evidence="14">
    <location>
        <begin position="311"/>
        <end position="334"/>
    </location>
</feature>
<evidence type="ECO:0000313" key="17">
    <source>
        <dbReference type="Proteomes" id="UP000472264"/>
    </source>
</evidence>
<dbReference type="GO" id="GO:0005634">
    <property type="term" value="C:nucleus"/>
    <property type="evidence" value="ECO:0007669"/>
    <property type="project" value="UniProtKB-SubCell"/>
</dbReference>
<dbReference type="InterPro" id="IPR013083">
    <property type="entry name" value="Znf_RING/FYVE/PHD"/>
</dbReference>
<keyword evidence="13" id="KW-0175">Coiled coil</keyword>
<organism evidence="16 17">
    <name type="scientific">Echeneis naucrates</name>
    <name type="common">Live sharksucker</name>
    <dbReference type="NCBI Taxonomy" id="173247"/>
    <lineage>
        <taxon>Eukaryota</taxon>
        <taxon>Metazoa</taxon>
        <taxon>Chordata</taxon>
        <taxon>Craniata</taxon>
        <taxon>Vertebrata</taxon>
        <taxon>Euteleostomi</taxon>
        <taxon>Actinopterygii</taxon>
        <taxon>Neopterygii</taxon>
        <taxon>Teleostei</taxon>
        <taxon>Neoteleostei</taxon>
        <taxon>Acanthomorphata</taxon>
        <taxon>Carangaria</taxon>
        <taxon>Carangiformes</taxon>
        <taxon>Echeneidae</taxon>
        <taxon>Echeneis</taxon>
    </lineage>
</organism>
<dbReference type="GeneID" id="115053480"/>
<dbReference type="RefSeq" id="XP_029374082.1">
    <property type="nucleotide sequence ID" value="XM_029518222.1"/>
</dbReference>
<dbReference type="FunCoup" id="A0A665ULN6">
    <property type="interactions" value="676"/>
</dbReference>
<feature type="region of interest" description="Disordered" evidence="14">
    <location>
        <begin position="365"/>
        <end position="443"/>
    </location>
</feature>
<dbReference type="Pfam" id="PF00097">
    <property type="entry name" value="zf-C3HC4"/>
    <property type="match status" value="1"/>
</dbReference>
<keyword evidence="3 12" id="KW-0808">Transferase</keyword>
<keyword evidence="5 12" id="KW-0227">DNA damage</keyword>
<dbReference type="HAMAP" id="MF_03066">
    <property type="entry name" value="RNF168"/>
    <property type="match status" value="1"/>
</dbReference>
<dbReference type="CTD" id="165918"/>
<dbReference type="SUPFAM" id="SSF57850">
    <property type="entry name" value="RING/U-box"/>
    <property type="match status" value="1"/>
</dbReference>
<comment type="catalytic activity">
    <reaction evidence="1 12">
        <text>S-ubiquitinyl-[E2 ubiquitin-conjugating enzyme]-L-cysteine + [acceptor protein]-L-lysine = [E2 ubiquitin-conjugating enzyme]-L-cysteine + N(6)-ubiquitinyl-[acceptor protein]-L-lysine.</text>
        <dbReference type="EC" id="2.3.2.27"/>
    </reaction>
</comment>
<dbReference type="InterPro" id="IPR051657">
    <property type="entry name" value="RNF168/RNF169_E3_ubiq-ligase"/>
</dbReference>
<dbReference type="PANTHER" id="PTHR23328:SF1">
    <property type="entry name" value="E3 UBIQUITIN-PROTEIN LIGASE RNF168"/>
    <property type="match status" value="1"/>
</dbReference>
<dbReference type="CDD" id="cd21952">
    <property type="entry name" value="MIU2_RNF168"/>
    <property type="match status" value="1"/>
</dbReference>
<reference evidence="16" key="2">
    <citation type="submission" date="2025-08" db="UniProtKB">
        <authorList>
            <consortium name="Ensembl"/>
        </authorList>
    </citation>
    <scope>IDENTIFICATION</scope>
</reference>
<dbReference type="UniPathway" id="UPA00143"/>
<dbReference type="InParanoid" id="A0A665ULN6"/>
<evidence type="ECO:0000256" key="3">
    <source>
        <dbReference type="ARBA" id="ARBA00022679"/>
    </source>
</evidence>
<dbReference type="RefSeq" id="XP_029374079.1">
    <property type="nucleotide sequence ID" value="XM_029518219.1"/>
</dbReference>
<evidence type="ECO:0000259" key="15">
    <source>
        <dbReference type="PROSITE" id="PS50089"/>
    </source>
</evidence>
<comment type="caution">
    <text evidence="12">Lacks conserved residue(s) required for the propagation of feature annotation.</text>
</comment>
<evidence type="ECO:0000313" key="16">
    <source>
        <dbReference type="Ensembl" id="ENSENLP00000020270.1"/>
    </source>
</evidence>
<keyword evidence="7 12" id="KW-0833">Ubl conjugation pathway</keyword>
<keyword evidence="10 12" id="KW-0234">DNA repair</keyword>
<dbReference type="SMART" id="SM00184">
    <property type="entry name" value="RING"/>
    <property type="match status" value="1"/>
</dbReference>
<evidence type="ECO:0000256" key="10">
    <source>
        <dbReference type="ARBA" id="ARBA00023204"/>
    </source>
</evidence>
<protein>
    <recommendedName>
        <fullName evidence="2">RING-type E3 ubiquitin transferase</fullName>
        <ecNumber evidence="2">2.3.2.27</ecNumber>
    </recommendedName>
</protein>
<keyword evidence="4 12" id="KW-0479">Metal-binding</keyword>
<name>A0A665ULN6_ECHNA</name>
<reference evidence="16" key="1">
    <citation type="submission" date="2021-04" db="EMBL/GenBank/DDBJ databases">
        <authorList>
            <consortium name="Wellcome Sanger Institute Data Sharing"/>
        </authorList>
    </citation>
    <scope>NUCLEOTIDE SEQUENCE [LARGE SCALE GENOMIC DNA]</scope>
</reference>
<keyword evidence="8 12" id="KW-0862">Zinc</keyword>
<feature type="coiled-coil region" evidence="13">
    <location>
        <begin position="125"/>
        <end position="185"/>
    </location>
</feature>
<dbReference type="CDD" id="cd16550">
    <property type="entry name" value="RING-HC_RNF168"/>
    <property type="match status" value="1"/>
</dbReference>
<evidence type="ECO:0000256" key="6">
    <source>
        <dbReference type="ARBA" id="ARBA00022771"/>
    </source>
</evidence>
<dbReference type="AlphaFoldDB" id="A0A665ULN6"/>
<feature type="compositionally biased region" description="Basic and acidic residues" evidence="14">
    <location>
        <begin position="365"/>
        <end position="381"/>
    </location>
</feature>
<dbReference type="GO" id="GO:0008270">
    <property type="term" value="F:zinc ion binding"/>
    <property type="evidence" value="ECO:0007669"/>
    <property type="project" value="UniProtKB-KW"/>
</dbReference>
<keyword evidence="11 12" id="KW-0539">Nucleus</keyword>
<feature type="domain" description="RING-type" evidence="15">
    <location>
        <begin position="24"/>
        <end position="63"/>
    </location>
</feature>
<dbReference type="PANTHER" id="PTHR23328">
    <property type="entry name" value="RING-TYPE DOMAIN-CONTAINING PROTEIN"/>
    <property type="match status" value="1"/>
</dbReference>
<dbReference type="Ensembl" id="ENSENLT00000020993.1">
    <property type="protein sequence ID" value="ENSENLP00000020270.1"/>
    <property type="gene ID" value="ENSENLG00000009247.1"/>
</dbReference>
<evidence type="ECO:0000256" key="11">
    <source>
        <dbReference type="ARBA" id="ARBA00023242"/>
    </source>
</evidence>